<evidence type="ECO:0000256" key="7">
    <source>
        <dbReference type="ARBA" id="ARBA00023065"/>
    </source>
</evidence>
<evidence type="ECO:0000256" key="2">
    <source>
        <dbReference type="ARBA" id="ARBA00006842"/>
    </source>
</evidence>
<dbReference type="GO" id="GO:0005743">
    <property type="term" value="C:mitochondrial inner membrane"/>
    <property type="evidence" value="ECO:0007669"/>
    <property type="project" value="UniProtKB-SubCell"/>
</dbReference>
<evidence type="ECO:0000256" key="1">
    <source>
        <dbReference type="ARBA" id="ARBA00004273"/>
    </source>
</evidence>
<evidence type="ECO:0000256" key="9">
    <source>
        <dbReference type="ARBA" id="ARBA00023136"/>
    </source>
</evidence>
<evidence type="ECO:0000256" key="6">
    <source>
        <dbReference type="ARBA" id="ARBA00022792"/>
    </source>
</evidence>
<dbReference type="Proteomes" id="UP001626550">
    <property type="component" value="Unassembled WGS sequence"/>
</dbReference>
<evidence type="ECO:0000256" key="8">
    <source>
        <dbReference type="ARBA" id="ARBA00023128"/>
    </source>
</evidence>
<comment type="caution">
    <text evidence="11">The sequence shown here is derived from an EMBL/GenBank/DDBJ whole genome shotgun (WGS) entry which is preliminary data.</text>
</comment>
<evidence type="ECO:0000256" key="3">
    <source>
        <dbReference type="ARBA" id="ARBA00022448"/>
    </source>
</evidence>
<dbReference type="Gene3D" id="6.10.280.70">
    <property type="match status" value="1"/>
</dbReference>
<accession>A0ABD2Q2Z5</accession>
<keyword evidence="8 10" id="KW-0496">Mitochondrion</keyword>
<organism evidence="11 12">
    <name type="scientific">Cichlidogyrus casuarinus</name>
    <dbReference type="NCBI Taxonomy" id="1844966"/>
    <lineage>
        <taxon>Eukaryota</taxon>
        <taxon>Metazoa</taxon>
        <taxon>Spiralia</taxon>
        <taxon>Lophotrochozoa</taxon>
        <taxon>Platyhelminthes</taxon>
        <taxon>Monogenea</taxon>
        <taxon>Monopisthocotylea</taxon>
        <taxon>Dactylogyridea</taxon>
        <taxon>Ancyrocephalidae</taxon>
        <taxon>Cichlidogyrus</taxon>
    </lineage>
</organism>
<dbReference type="Pfam" id="PF05873">
    <property type="entry name" value="Mt_ATP-synt_D"/>
    <property type="match status" value="1"/>
</dbReference>
<dbReference type="AlphaFoldDB" id="A0ABD2Q2Z5"/>
<reference evidence="11 12" key="1">
    <citation type="submission" date="2024-11" db="EMBL/GenBank/DDBJ databases">
        <title>Adaptive evolution of stress response genes in parasites aligns with host niche diversity.</title>
        <authorList>
            <person name="Hahn C."/>
            <person name="Resl P."/>
        </authorList>
    </citation>
    <scope>NUCLEOTIDE SEQUENCE [LARGE SCALE GENOMIC DNA]</scope>
    <source>
        <strain evidence="11">EGGRZ-B1_66</strain>
        <tissue evidence="11">Body</tissue>
    </source>
</reference>
<keyword evidence="7 10" id="KW-0406">Ion transport</keyword>
<keyword evidence="5 10" id="KW-0375">Hydrogen ion transport</keyword>
<gene>
    <name evidence="11" type="primary">ATP5H</name>
    <name evidence="11" type="ORF">Ciccas_007639</name>
</gene>
<dbReference type="EMBL" id="JBJKFK010001201">
    <property type="protein sequence ID" value="KAL3313758.1"/>
    <property type="molecule type" value="Genomic_DNA"/>
</dbReference>
<evidence type="ECO:0000313" key="11">
    <source>
        <dbReference type="EMBL" id="KAL3313758.1"/>
    </source>
</evidence>
<evidence type="ECO:0000256" key="5">
    <source>
        <dbReference type="ARBA" id="ARBA00022781"/>
    </source>
</evidence>
<proteinExistence type="inferred from homology"/>
<dbReference type="InterPro" id="IPR036228">
    <property type="entry name" value="ATP_synth_F0_dsu_sf_mt"/>
</dbReference>
<evidence type="ECO:0000256" key="4">
    <source>
        <dbReference type="ARBA" id="ARBA00022547"/>
    </source>
</evidence>
<keyword evidence="9 10" id="KW-0472">Membrane</keyword>
<comment type="function">
    <text evidence="10">Mitochondrial membrane ATP synthase (F(1)F(0) ATP synthase or Complex V) produces ATP from ADP in the presence of a proton gradient across the membrane which is generated by electron transport complexes of the respiratory chain. F-type ATPases consist of two structural domains, F(1) - containing the extramembraneous catalytic core, and F(0) - containing the membrane proton channel, linked together by a central stalk and a peripheral stalk. During catalysis, ATP synthesis in the catalytic domain of F(1) is coupled via a rotary mechanism of the central stalk subunits to proton translocation.</text>
</comment>
<dbReference type="GO" id="GO:0015986">
    <property type="term" value="P:proton motive force-driven ATP synthesis"/>
    <property type="evidence" value="ECO:0007669"/>
    <property type="project" value="UniProtKB-UniRule"/>
</dbReference>
<keyword evidence="12" id="KW-1185">Reference proteome</keyword>
<dbReference type="GO" id="GO:0045259">
    <property type="term" value="C:proton-transporting ATP synthase complex"/>
    <property type="evidence" value="ECO:0007669"/>
    <property type="project" value="UniProtKB-KW"/>
</dbReference>
<protein>
    <recommendedName>
        <fullName evidence="10">ATP synthase subunit d, mitochondrial</fullName>
    </recommendedName>
</protein>
<keyword evidence="3 10" id="KW-0813">Transport</keyword>
<evidence type="ECO:0000256" key="10">
    <source>
        <dbReference type="PIRNR" id="PIRNR005514"/>
    </source>
</evidence>
<keyword evidence="4" id="KW-0138">CF(0)</keyword>
<dbReference type="PANTHER" id="PTHR12700">
    <property type="entry name" value="ATP SYNTHASE SUBUNIT D, MITOCHONDRIAL"/>
    <property type="match status" value="1"/>
</dbReference>
<name>A0ABD2Q2Z5_9PLAT</name>
<evidence type="ECO:0000313" key="12">
    <source>
        <dbReference type="Proteomes" id="UP001626550"/>
    </source>
</evidence>
<comment type="similarity">
    <text evidence="2 10">Belongs to the ATPase d subunit family.</text>
</comment>
<dbReference type="SUPFAM" id="SSF161065">
    <property type="entry name" value="ATP synthase D chain-like"/>
    <property type="match status" value="1"/>
</dbReference>
<dbReference type="PIRSF" id="PIRSF005514">
    <property type="entry name" value="ATPase_F0_D_mt"/>
    <property type="match status" value="1"/>
</dbReference>
<keyword evidence="6 10" id="KW-0999">Mitochondrion inner membrane</keyword>
<comment type="subcellular location">
    <subcellularLocation>
        <location evidence="1 10">Mitochondrion inner membrane</location>
    </subcellularLocation>
</comment>
<dbReference type="InterPro" id="IPR008689">
    <property type="entry name" value="ATP_synth_F0_dsu_mt"/>
</dbReference>
<sequence>MATKRLAKSTVDWAKLKQACPPHQVESYKDLKTRTDNLVSKISTLPETLPQINWAAYAKTVPVPGLVDKFKQEYASLNVSFPKDVNGMEAKIKANETEMVANAKAHVAACQAMKTSAEKMKASINSLPPKEELTGELTKIYFPLTVLDIYGTGEKPSAADHQIIKKTAPKMHWDMS</sequence>
<dbReference type="GO" id="GO:1902600">
    <property type="term" value="P:proton transmembrane transport"/>
    <property type="evidence" value="ECO:0007669"/>
    <property type="project" value="UniProtKB-KW"/>
</dbReference>